<name>A0ABN1XZM0_9ACTN</name>
<dbReference type="EMBL" id="BAAAKJ010000138">
    <property type="protein sequence ID" value="GAA1393867.1"/>
    <property type="molecule type" value="Genomic_DNA"/>
</dbReference>
<comment type="caution">
    <text evidence="1">The sequence shown here is derived from an EMBL/GenBank/DDBJ whole genome shotgun (WGS) entry which is preliminary data.</text>
</comment>
<protein>
    <submittedName>
        <fullName evidence="1">Uncharacterized protein</fullName>
    </submittedName>
</protein>
<proteinExistence type="predicted"/>
<organism evidence="1 2">
    <name type="scientific">Kitasatospora putterlickiae</name>
    <dbReference type="NCBI Taxonomy" id="221725"/>
    <lineage>
        <taxon>Bacteria</taxon>
        <taxon>Bacillati</taxon>
        <taxon>Actinomycetota</taxon>
        <taxon>Actinomycetes</taxon>
        <taxon>Kitasatosporales</taxon>
        <taxon>Streptomycetaceae</taxon>
        <taxon>Kitasatospora</taxon>
    </lineage>
</organism>
<accession>A0ABN1XZM0</accession>
<keyword evidence="2" id="KW-1185">Reference proteome</keyword>
<evidence type="ECO:0000313" key="2">
    <source>
        <dbReference type="Proteomes" id="UP001499863"/>
    </source>
</evidence>
<sequence length="48" mass="4984">MGVTAHRAHPASEVLPLLTRTPVARVKVDPRPLLLGTTDGARLASGAL</sequence>
<gene>
    <name evidence="1" type="ORF">GCM10009639_27430</name>
</gene>
<reference evidence="1 2" key="1">
    <citation type="journal article" date="2019" name="Int. J. Syst. Evol. Microbiol.">
        <title>The Global Catalogue of Microorganisms (GCM) 10K type strain sequencing project: providing services to taxonomists for standard genome sequencing and annotation.</title>
        <authorList>
            <consortium name="The Broad Institute Genomics Platform"/>
            <consortium name="The Broad Institute Genome Sequencing Center for Infectious Disease"/>
            <person name="Wu L."/>
            <person name="Ma J."/>
        </authorList>
    </citation>
    <scope>NUCLEOTIDE SEQUENCE [LARGE SCALE GENOMIC DNA]</scope>
    <source>
        <strain evidence="1 2">JCM 12393</strain>
    </source>
</reference>
<evidence type="ECO:0000313" key="1">
    <source>
        <dbReference type="EMBL" id="GAA1393867.1"/>
    </source>
</evidence>
<dbReference type="Proteomes" id="UP001499863">
    <property type="component" value="Unassembled WGS sequence"/>
</dbReference>